<evidence type="ECO:0000313" key="1">
    <source>
        <dbReference type="EMBL" id="SCF42728.1"/>
    </source>
</evidence>
<dbReference type="AlphaFoldDB" id="A0A1C5ABW2"/>
<protein>
    <submittedName>
        <fullName evidence="1">Uncharacterized protein</fullName>
    </submittedName>
</protein>
<dbReference type="RefSeq" id="WP_074476910.1">
    <property type="nucleotide sequence ID" value="NZ_FMCT01000012.1"/>
</dbReference>
<name>A0A1C5ABW2_9ACTN</name>
<dbReference type="EMBL" id="FMCT01000012">
    <property type="protein sequence ID" value="SCF42728.1"/>
    <property type="molecule type" value="Genomic_DNA"/>
</dbReference>
<accession>A0A1C5ABW2</accession>
<gene>
    <name evidence="1" type="ORF">GA0070563_112121</name>
</gene>
<keyword evidence="2" id="KW-1185">Reference proteome</keyword>
<dbReference type="Proteomes" id="UP000183585">
    <property type="component" value="Unassembled WGS sequence"/>
</dbReference>
<proteinExistence type="predicted"/>
<evidence type="ECO:0000313" key="2">
    <source>
        <dbReference type="Proteomes" id="UP000183585"/>
    </source>
</evidence>
<reference evidence="2" key="1">
    <citation type="submission" date="2016-06" db="EMBL/GenBank/DDBJ databases">
        <authorList>
            <person name="Varghese N."/>
            <person name="Submissions Spin"/>
        </authorList>
    </citation>
    <scope>NUCLEOTIDE SEQUENCE [LARGE SCALE GENOMIC DNA]</scope>
    <source>
        <strain evidence="2">DSM 43168</strain>
    </source>
</reference>
<sequence length="444" mass="42773">MAVSYVGVASGNPGSATATSFATSFPVGWADGDIGLLVGHVSGGSLTMSTPAGWTLLPGVTWPYADGSASRMYAWYRILQSGDTAPTITNSGSVTGGWELLVVRGADSIAQAAAANATGTTVTLPTLTGVTAGAALLVDAHSRVGSGTIPTNINLDGSYTEVVDTSTSRATTNANVRAAAGYVLVGSTGSYGGETVTSDVSSSMIGLLVEVAPTATTTPVSGAVGTAWSLSAPVTGGAGTTWSVASPLSSAVASAWSVASTASGSTATGWSVASTVSGAVATGWSVDAAAGGGVSTSWDVAAQVSGSTVTGWATATSTGGSVSTAWSALAAAAGSASTGWATSATVGGSAGTSWSVRSTAAGSTATVWDVAAPTSGAITTGWAVTAPVGGTLDAVWSTAATAEGTISTGWSVAGVALPPPARGEVRIPAGSTVSTPQRSEVTLL</sequence>
<organism evidence="1 2">
    <name type="scientific">Micromonospora carbonacea</name>
    <dbReference type="NCBI Taxonomy" id="47853"/>
    <lineage>
        <taxon>Bacteria</taxon>
        <taxon>Bacillati</taxon>
        <taxon>Actinomycetota</taxon>
        <taxon>Actinomycetes</taxon>
        <taxon>Micromonosporales</taxon>
        <taxon>Micromonosporaceae</taxon>
        <taxon>Micromonospora</taxon>
    </lineage>
</organism>